<reference evidence="7 8" key="1">
    <citation type="submission" date="2021-03" db="EMBL/GenBank/DDBJ databases">
        <title>Genomic Encyclopedia of Type Strains, Phase IV (KMG-IV): sequencing the most valuable type-strain genomes for metagenomic binning, comparative biology and taxonomic classification.</title>
        <authorList>
            <person name="Goeker M."/>
        </authorList>
    </citation>
    <scope>NUCLEOTIDE SEQUENCE [LARGE SCALE GENOMIC DNA]</scope>
    <source>
        <strain evidence="7 8">DSM 15596</strain>
    </source>
</reference>
<dbReference type="InterPro" id="IPR050519">
    <property type="entry name" value="Glycosyltransf_28_UgtP"/>
</dbReference>
<feature type="domain" description="Diacylglycerol glucosyltransferase N-terminal" evidence="6">
    <location>
        <begin position="17"/>
        <end position="181"/>
    </location>
</feature>
<dbReference type="Proteomes" id="UP000706926">
    <property type="component" value="Unassembled WGS sequence"/>
</dbReference>
<evidence type="ECO:0000256" key="1">
    <source>
        <dbReference type="ARBA" id="ARBA00004370"/>
    </source>
</evidence>
<accession>A0ABS4F8A2</accession>
<name>A0ABS4F8A2_9BACL</name>
<keyword evidence="4 7" id="KW-0808">Transferase</keyword>
<dbReference type="SUPFAM" id="SSF53756">
    <property type="entry name" value="UDP-Glycosyltransferase/glycogen phosphorylase"/>
    <property type="match status" value="1"/>
</dbReference>
<feature type="domain" description="Glycosyl transferase family 28 C-terminal" evidence="5">
    <location>
        <begin position="205"/>
        <end position="334"/>
    </location>
</feature>
<keyword evidence="3 7" id="KW-0328">Glycosyltransferase</keyword>
<dbReference type="PANTHER" id="PTHR43025">
    <property type="entry name" value="MONOGALACTOSYLDIACYLGLYCEROL SYNTHASE"/>
    <property type="match status" value="1"/>
</dbReference>
<dbReference type="PANTHER" id="PTHR43025:SF3">
    <property type="entry name" value="MONOGALACTOSYLDIACYLGLYCEROL SYNTHASE 1, CHLOROPLASTIC"/>
    <property type="match status" value="1"/>
</dbReference>
<dbReference type="EMBL" id="JAGGKI010000003">
    <property type="protein sequence ID" value="MBP1892491.1"/>
    <property type="molecule type" value="Genomic_DNA"/>
</dbReference>
<gene>
    <name evidence="7" type="ORF">J2Z18_001567</name>
</gene>
<organism evidence="7 8">
    <name type="scientific">Paenibacillus lactis</name>
    <dbReference type="NCBI Taxonomy" id="228574"/>
    <lineage>
        <taxon>Bacteria</taxon>
        <taxon>Bacillati</taxon>
        <taxon>Bacillota</taxon>
        <taxon>Bacilli</taxon>
        <taxon>Bacillales</taxon>
        <taxon>Paenibacillaceae</taxon>
        <taxon>Paenibacillus</taxon>
    </lineage>
</organism>
<comment type="similarity">
    <text evidence="2">Belongs to the glycosyltransferase 28 family.</text>
</comment>
<sequence>MRYPRVLLFSEGFGTGHTQAAYALAEGIRRMNPGIHCRVIELGNFLNPTVGPLILSAYRKTVSTRPRLVGMLYRSQYKKSLNRLTRLALHRIFYAQAERVIEQLKPNLIICTHPFPNAVVSRLKRQGLSVPLYTLITDYDAHGTWVNSEVDEYLVSTPHVKKMLMHRGVPSEFIRVTGIPVHPKFWESGDRKALEAELGINSMPTVLIMGGGWGLVFNKELLSKLAARADDIQLVFCMGQNEKLVASMREDPIFQHPNIHVWGYRDDIHKLMDVSDLLITKPGGMTCTEGVAKGIPMLFYEPIPGQEEENSNFFVSKGYAEILDSASVIDKWLDLLSNHYEQVQEHRTSTAQSRSSHLAPKHCAAEVMELLTDEQLPAIGDEAPRVSDQP</sequence>
<dbReference type="InterPro" id="IPR009695">
    <property type="entry name" value="Diacylglyc_glucosyltr_N"/>
</dbReference>
<proteinExistence type="inferred from homology"/>
<evidence type="ECO:0000256" key="2">
    <source>
        <dbReference type="ARBA" id="ARBA00006962"/>
    </source>
</evidence>
<comment type="caution">
    <text evidence="7">The sequence shown here is derived from an EMBL/GenBank/DDBJ whole genome shotgun (WGS) entry which is preliminary data.</text>
</comment>
<protein>
    <submittedName>
        <fullName evidence="7">Processive 1,2-diacylglycerol beta-glucosyltransferase</fullName>
        <ecNumber evidence="7">2.4.1.315</ecNumber>
    </submittedName>
</protein>
<dbReference type="GO" id="GO:0016757">
    <property type="term" value="F:glycosyltransferase activity"/>
    <property type="evidence" value="ECO:0007669"/>
    <property type="project" value="UniProtKB-KW"/>
</dbReference>
<dbReference type="RefSeq" id="WP_210094511.1">
    <property type="nucleotide sequence ID" value="NZ_CP139098.1"/>
</dbReference>
<dbReference type="InterPro" id="IPR007235">
    <property type="entry name" value="Glyco_trans_28_C"/>
</dbReference>
<evidence type="ECO:0000256" key="3">
    <source>
        <dbReference type="ARBA" id="ARBA00022676"/>
    </source>
</evidence>
<evidence type="ECO:0000256" key="4">
    <source>
        <dbReference type="ARBA" id="ARBA00022679"/>
    </source>
</evidence>
<dbReference type="Pfam" id="PF04101">
    <property type="entry name" value="Glyco_tran_28_C"/>
    <property type="match status" value="1"/>
</dbReference>
<evidence type="ECO:0000259" key="5">
    <source>
        <dbReference type="Pfam" id="PF04101"/>
    </source>
</evidence>
<dbReference type="GeneID" id="95403603"/>
<evidence type="ECO:0000313" key="7">
    <source>
        <dbReference type="EMBL" id="MBP1892491.1"/>
    </source>
</evidence>
<dbReference type="Gene3D" id="3.40.50.2000">
    <property type="entry name" value="Glycogen Phosphorylase B"/>
    <property type="match status" value="1"/>
</dbReference>
<evidence type="ECO:0000259" key="6">
    <source>
        <dbReference type="Pfam" id="PF06925"/>
    </source>
</evidence>
<dbReference type="EC" id="2.4.1.315" evidence="7"/>
<comment type="subcellular location">
    <subcellularLocation>
        <location evidence="1">Membrane</location>
    </subcellularLocation>
</comment>
<evidence type="ECO:0000313" key="8">
    <source>
        <dbReference type="Proteomes" id="UP000706926"/>
    </source>
</evidence>
<dbReference type="Pfam" id="PF06925">
    <property type="entry name" value="MGDG_synth"/>
    <property type="match status" value="1"/>
</dbReference>
<keyword evidence="8" id="KW-1185">Reference proteome</keyword>